<name>A6J840_RAT</name>
<dbReference type="EMBL" id="CH473978">
    <property type="protein sequence ID" value="EDM10467.1"/>
    <property type="molecule type" value="Genomic_DNA"/>
</dbReference>
<sequence length="49" mass="5420">MSYKSCEPAVGKACTGTAKEISLHLLLSHRLSRAHFTPRDSLSPIPRKQ</sequence>
<proteinExistence type="predicted"/>
<organism evidence="1 2">
    <name type="scientific">Rattus norvegicus</name>
    <name type="common">Rat</name>
    <dbReference type="NCBI Taxonomy" id="10116"/>
    <lineage>
        <taxon>Eukaryota</taxon>
        <taxon>Metazoa</taxon>
        <taxon>Chordata</taxon>
        <taxon>Craniata</taxon>
        <taxon>Vertebrata</taxon>
        <taxon>Euteleostomi</taxon>
        <taxon>Mammalia</taxon>
        <taxon>Eutheria</taxon>
        <taxon>Euarchontoglires</taxon>
        <taxon>Glires</taxon>
        <taxon>Rodentia</taxon>
        <taxon>Myomorpha</taxon>
        <taxon>Muroidea</taxon>
        <taxon>Muridae</taxon>
        <taxon>Murinae</taxon>
        <taxon>Rattus</taxon>
    </lineage>
</organism>
<accession>A6J840</accession>
<protein>
    <submittedName>
        <fullName evidence="1">RGD1564859 (Predicted), isoform CRA_a</fullName>
    </submittedName>
</protein>
<evidence type="ECO:0000313" key="1">
    <source>
        <dbReference type="EMBL" id="EDM10467.1"/>
    </source>
</evidence>
<evidence type="ECO:0000313" key="2">
    <source>
        <dbReference type="Proteomes" id="UP000234681"/>
    </source>
</evidence>
<dbReference type="Proteomes" id="UP000234681">
    <property type="component" value="Chromosome 5"/>
</dbReference>
<dbReference type="AlphaFoldDB" id="A6J840"/>
<gene>
    <name evidence="1" type="primary">RGD1564859_predicted</name>
    <name evidence="1" type="ORF">rCG_55220</name>
</gene>
<reference evidence="1 2" key="1">
    <citation type="submission" date="2005-09" db="EMBL/GenBank/DDBJ databases">
        <authorList>
            <person name="Mural R.J."/>
            <person name="Li P.W."/>
            <person name="Adams M.D."/>
            <person name="Amanatides P.G."/>
            <person name="Baden-Tillson H."/>
            <person name="Barnstead M."/>
            <person name="Chin S.H."/>
            <person name="Dew I."/>
            <person name="Evans C.A."/>
            <person name="Ferriera S."/>
            <person name="Flanigan M."/>
            <person name="Fosler C."/>
            <person name="Glodek A."/>
            <person name="Gu Z."/>
            <person name="Holt R.A."/>
            <person name="Jennings D."/>
            <person name="Kraft C.L."/>
            <person name="Lu F."/>
            <person name="Nguyen T."/>
            <person name="Nusskern D.R."/>
            <person name="Pfannkoch C.M."/>
            <person name="Sitter C."/>
            <person name="Sutton G.G."/>
            <person name="Venter J.C."/>
            <person name="Wang Z."/>
            <person name="Woodage T."/>
            <person name="Zheng X.H."/>
            <person name="Zhong F."/>
        </authorList>
    </citation>
    <scope>NUCLEOTIDE SEQUENCE [LARGE SCALE GENOMIC DNA]</scope>
    <source>
        <strain>BN</strain>
        <strain evidence="2">Sprague-Dawley</strain>
    </source>
</reference>